<evidence type="ECO:0000313" key="3">
    <source>
        <dbReference type="Proteomes" id="UP001597216"/>
    </source>
</evidence>
<gene>
    <name evidence="2" type="ORF">ACFQ27_03360</name>
</gene>
<name>A0ABW3SYE5_9CAUL</name>
<dbReference type="Pfam" id="PF13376">
    <property type="entry name" value="OmdA"/>
    <property type="match status" value="1"/>
</dbReference>
<organism evidence="2 3">
    <name type="scientific">Phenylobacterium conjunctum</name>
    <dbReference type="NCBI Taxonomy" id="1298959"/>
    <lineage>
        <taxon>Bacteria</taxon>
        <taxon>Pseudomonadati</taxon>
        <taxon>Pseudomonadota</taxon>
        <taxon>Alphaproteobacteria</taxon>
        <taxon>Caulobacterales</taxon>
        <taxon>Caulobacteraceae</taxon>
        <taxon>Phenylobacterium</taxon>
    </lineage>
</organism>
<dbReference type="SUPFAM" id="SSF159888">
    <property type="entry name" value="YdhG-like"/>
    <property type="match status" value="1"/>
</dbReference>
<dbReference type="Pfam" id="PF08818">
    <property type="entry name" value="DUF1801"/>
    <property type="match status" value="1"/>
</dbReference>
<protein>
    <submittedName>
        <fullName evidence="2">YdeI family protein</fullName>
    </submittedName>
</protein>
<dbReference type="EMBL" id="JBHTLQ010000005">
    <property type="protein sequence ID" value="MFD1189606.1"/>
    <property type="molecule type" value="Genomic_DNA"/>
</dbReference>
<proteinExistence type="predicted"/>
<dbReference type="RefSeq" id="WP_377352483.1">
    <property type="nucleotide sequence ID" value="NZ_JBHTLQ010000005.1"/>
</dbReference>
<dbReference type="InterPro" id="IPR014922">
    <property type="entry name" value="YdhG-like"/>
</dbReference>
<keyword evidence="3" id="KW-1185">Reference proteome</keyword>
<evidence type="ECO:0000259" key="1">
    <source>
        <dbReference type="Pfam" id="PF08818"/>
    </source>
</evidence>
<dbReference type="InterPro" id="IPR016786">
    <property type="entry name" value="YdeI_bac"/>
</dbReference>
<comment type="caution">
    <text evidence="2">The sequence shown here is derived from an EMBL/GenBank/DDBJ whole genome shotgun (WGS) entry which is preliminary data.</text>
</comment>
<sequence>MERQMITVAEEFFAKGCGRCDRFATPDCSTRRWIDGLKALRRIALEVGLTETAKWGHPCYMHADRNIALIGAFRDDFRLTFMNAALLKDPGGVLTRQGPNTRHPDMIVFRDNAEVAGLEPVIRAYLAEAMAYAEAGAKPLRDEHERELPDELVEALDADPELAEAFNALSRGRRNSYVVNLNTAKASATRIARIEKFRSAILAGKGANER</sequence>
<accession>A0ABW3SYE5</accession>
<dbReference type="Proteomes" id="UP001597216">
    <property type="component" value="Unassembled WGS sequence"/>
</dbReference>
<dbReference type="PIRSF" id="PIRSF021308">
    <property type="entry name" value="UCP021308"/>
    <property type="match status" value="1"/>
</dbReference>
<feature type="domain" description="YdhG-like" evidence="1">
    <location>
        <begin position="35"/>
        <end position="130"/>
    </location>
</feature>
<evidence type="ECO:0000313" key="2">
    <source>
        <dbReference type="EMBL" id="MFD1189606.1"/>
    </source>
</evidence>
<reference evidence="3" key="1">
    <citation type="journal article" date="2019" name="Int. J. Syst. Evol. Microbiol.">
        <title>The Global Catalogue of Microorganisms (GCM) 10K type strain sequencing project: providing services to taxonomists for standard genome sequencing and annotation.</title>
        <authorList>
            <consortium name="The Broad Institute Genomics Platform"/>
            <consortium name="The Broad Institute Genome Sequencing Center for Infectious Disease"/>
            <person name="Wu L."/>
            <person name="Ma J."/>
        </authorList>
    </citation>
    <scope>NUCLEOTIDE SEQUENCE [LARGE SCALE GENOMIC DNA]</scope>
    <source>
        <strain evidence="3">CCUG 55074</strain>
    </source>
</reference>